<evidence type="ECO:0000256" key="6">
    <source>
        <dbReference type="ARBA" id="ARBA00023136"/>
    </source>
</evidence>
<comment type="subcellular location">
    <subcellularLocation>
        <location evidence="1">Cell inner membrane</location>
    </subcellularLocation>
</comment>
<evidence type="ECO:0000313" key="10">
    <source>
        <dbReference type="Proteomes" id="UP000507962"/>
    </source>
</evidence>
<accession>A0A4U8YNH2</accession>
<dbReference type="RefSeq" id="WP_180141092.1">
    <property type="nucleotide sequence ID" value="NZ_CAADHO010000004.1"/>
</dbReference>
<evidence type="ECO:0000256" key="7">
    <source>
        <dbReference type="SAM" id="Phobius"/>
    </source>
</evidence>
<organism evidence="9 10">
    <name type="scientific">Desulfoluna butyratoxydans</name>
    <dbReference type="NCBI Taxonomy" id="231438"/>
    <lineage>
        <taxon>Bacteria</taxon>
        <taxon>Pseudomonadati</taxon>
        <taxon>Thermodesulfobacteriota</taxon>
        <taxon>Desulfobacteria</taxon>
        <taxon>Desulfobacterales</taxon>
        <taxon>Desulfolunaceae</taxon>
        <taxon>Desulfoluna</taxon>
    </lineage>
</organism>
<dbReference type="InterPro" id="IPR003399">
    <property type="entry name" value="Mce/MlaD"/>
</dbReference>
<feature type="domain" description="Mce/MlaD" evidence="8">
    <location>
        <begin position="38"/>
        <end position="129"/>
    </location>
</feature>
<dbReference type="EMBL" id="CAADHO010000004">
    <property type="protein sequence ID" value="VFQ45007.1"/>
    <property type="molecule type" value="Genomic_DNA"/>
</dbReference>
<evidence type="ECO:0000256" key="5">
    <source>
        <dbReference type="ARBA" id="ARBA00022989"/>
    </source>
</evidence>
<keyword evidence="3" id="KW-0997">Cell inner membrane</keyword>
<evidence type="ECO:0000256" key="4">
    <source>
        <dbReference type="ARBA" id="ARBA00022692"/>
    </source>
</evidence>
<dbReference type="AlphaFoldDB" id="A0A4U8YNH2"/>
<dbReference type="Proteomes" id="UP000507962">
    <property type="component" value="Unassembled WGS sequence"/>
</dbReference>
<reference evidence="9 10" key="1">
    <citation type="submission" date="2019-03" db="EMBL/GenBank/DDBJ databases">
        <authorList>
            <person name="Nijsse B."/>
        </authorList>
    </citation>
    <scope>NUCLEOTIDE SEQUENCE [LARGE SCALE GENOMIC DNA]</scope>
    <source>
        <strain evidence="9">Desulfoluna butyratoxydans MSL71</strain>
    </source>
</reference>
<dbReference type="GO" id="GO:0005886">
    <property type="term" value="C:plasma membrane"/>
    <property type="evidence" value="ECO:0007669"/>
    <property type="project" value="UniProtKB-SubCell"/>
</dbReference>
<keyword evidence="5 7" id="KW-1133">Transmembrane helix</keyword>
<dbReference type="InterPro" id="IPR051800">
    <property type="entry name" value="PqiA-PqiB_transport"/>
</dbReference>
<name>A0A4U8YNH2_9BACT</name>
<dbReference type="PANTHER" id="PTHR30462:SF0">
    <property type="entry name" value="INTERMEMBRANE TRANSPORT PROTEIN YEBT"/>
    <property type="match status" value="1"/>
</dbReference>
<keyword evidence="2" id="KW-1003">Cell membrane</keyword>
<keyword evidence="4 7" id="KW-0812">Transmembrane</keyword>
<keyword evidence="10" id="KW-1185">Reference proteome</keyword>
<evidence type="ECO:0000256" key="3">
    <source>
        <dbReference type="ARBA" id="ARBA00022519"/>
    </source>
</evidence>
<gene>
    <name evidence="9" type="ORF">MSL71_26640</name>
</gene>
<feature type="domain" description="Mce/MlaD" evidence="8">
    <location>
        <begin position="389"/>
        <end position="447"/>
    </location>
</feature>
<sequence>MNKAVVKTRKSISPVWILPIIALMIGGWLVLKSVREAGYEIVVRMEDAVGITPGKTQVLFKGLPVGMVKRLTVSRDLLYVDAIIEMRKASREHIVEDTLFWVVRPEVSVNQISGLDTLVSGSYIGVLPGEETALSSFFVVEKEPPALMESAPGLRLILQTKASSMHDQGAPVLFKKIQVGEVLKSWLSEDATILVEILVYEQYSHLVTTTSYFWDVSGIKLKASLPNINLKIGTFKSIFAGGIEFETPAGGKAVTPDQSFPLYEDIDDARHADNIEVTLYMPQHHGVNPGAKITYRNVTIGTVTDVFLAKDMQGLVATASITKKSAALLRKGSYIWVVTPEISVSGIRNVGSIIKGAYLKMEPGRGKPARKFRVYEQPPVRMHEPAGLNLVLESETLGSLKKNRPVTYRQVKVGHVTGSELSEKRDKVYVYINIYEQFADLVSADTRFWNVSGIRIQGGLMTKMKISSESFETLIAGGIAFATPETEAQGKRVKKDHHFVLHREMDEKWRDWLAWDSDVVVTLEEKNAAP</sequence>
<evidence type="ECO:0000313" key="9">
    <source>
        <dbReference type="EMBL" id="VFQ45007.1"/>
    </source>
</evidence>
<evidence type="ECO:0000259" key="8">
    <source>
        <dbReference type="Pfam" id="PF02470"/>
    </source>
</evidence>
<dbReference type="PANTHER" id="PTHR30462">
    <property type="entry name" value="INTERMEMBRANE TRANSPORT PROTEIN PQIB-RELATED"/>
    <property type="match status" value="1"/>
</dbReference>
<protein>
    <submittedName>
        <fullName evidence="9">Mce/mlad</fullName>
    </submittedName>
</protein>
<evidence type="ECO:0000256" key="1">
    <source>
        <dbReference type="ARBA" id="ARBA00004533"/>
    </source>
</evidence>
<proteinExistence type="predicted"/>
<keyword evidence="6 7" id="KW-0472">Membrane</keyword>
<feature type="domain" description="Mce/MlaD" evidence="8">
    <location>
        <begin position="274"/>
        <end position="364"/>
    </location>
</feature>
<dbReference type="Pfam" id="PF02470">
    <property type="entry name" value="MlaD"/>
    <property type="match status" value="3"/>
</dbReference>
<feature type="transmembrane region" description="Helical" evidence="7">
    <location>
        <begin position="12"/>
        <end position="31"/>
    </location>
</feature>
<evidence type="ECO:0000256" key="2">
    <source>
        <dbReference type="ARBA" id="ARBA00022475"/>
    </source>
</evidence>